<evidence type="ECO:0000313" key="3">
    <source>
        <dbReference type="EMBL" id="AKV09342.1"/>
    </source>
</evidence>
<feature type="domain" description="Glycosyltransferase 2-like" evidence="2">
    <location>
        <begin position="15"/>
        <end position="150"/>
    </location>
</feature>
<accession>A0A0K1QUK4</accession>
<dbReference type="InterPro" id="IPR001173">
    <property type="entry name" value="Glyco_trans_2-like"/>
</dbReference>
<proteinExistence type="predicted"/>
<keyword evidence="1" id="KW-0472">Membrane</keyword>
<keyword evidence="1" id="KW-1003">Cell membrane</keyword>
<dbReference type="Proteomes" id="UP000017175">
    <property type="component" value="Chromosome"/>
</dbReference>
<dbReference type="OrthoDB" id="5785512at2"/>
<keyword evidence="1" id="KW-0997">Cell inner membrane</keyword>
<dbReference type="SUPFAM" id="SSF53448">
    <property type="entry name" value="Nucleotide-diphospho-sugar transferases"/>
    <property type="match status" value="1"/>
</dbReference>
<evidence type="ECO:0000256" key="1">
    <source>
        <dbReference type="ARBA" id="ARBA00022519"/>
    </source>
</evidence>
<evidence type="ECO:0000313" key="4">
    <source>
        <dbReference type="Proteomes" id="UP000017175"/>
    </source>
</evidence>
<dbReference type="eggNOG" id="COG1216">
    <property type="taxonomic scope" value="Bacteria"/>
</dbReference>
<dbReference type="RefSeq" id="WP_017339328.1">
    <property type="nucleotide sequence ID" value="NZ_CP010945.1"/>
</dbReference>
<sequence>MSNIDFLSQRTPLFSIVLVNYKTIEITRICLDLLHQHLGESNIPVWVVDNDSADESTDYLRTLDWIHLIERSCPEKEPGHIAHGRALDMVLERVETDYLFLLHTDTFIFDKNVFSMMMNKCINKPNVVAIGCVEQINRSTTRALWRFSSRLVKHHVRRLKLSLGLRSREPKPYREVYLKSFCTLWNCKLMKQHSMHFLMDDRVPGYTLQDRMTQLGYVVELLSTRKIFSYLDHIQAGTVAAAGGYETTHRRTKMYNDILKRLNSEHSQVSSSPKK</sequence>
<evidence type="ECO:0000259" key="2">
    <source>
        <dbReference type="Pfam" id="PF00535"/>
    </source>
</evidence>
<dbReference type="GO" id="GO:0016740">
    <property type="term" value="F:transferase activity"/>
    <property type="evidence" value="ECO:0007669"/>
    <property type="project" value="UniProtKB-KW"/>
</dbReference>
<dbReference type="Gene3D" id="3.90.550.10">
    <property type="entry name" value="Spore Coat Polysaccharide Biosynthesis Protein SpsA, Chain A"/>
    <property type="match status" value="1"/>
</dbReference>
<organism evidence="3 4">
    <name type="scientific">Pseudomonas fluorescens NCIMB 11764</name>
    <dbReference type="NCBI Taxonomy" id="1221522"/>
    <lineage>
        <taxon>Bacteria</taxon>
        <taxon>Pseudomonadati</taxon>
        <taxon>Pseudomonadota</taxon>
        <taxon>Gammaproteobacteria</taxon>
        <taxon>Pseudomonadales</taxon>
        <taxon>Pseudomonadaceae</taxon>
        <taxon>Pseudomonas</taxon>
    </lineage>
</organism>
<dbReference type="AlphaFoldDB" id="A0A0K1QUK4"/>
<dbReference type="InterPro" id="IPR029044">
    <property type="entry name" value="Nucleotide-diphossugar_trans"/>
</dbReference>
<name>A0A0K1QUK4_PSEFL</name>
<dbReference type="Pfam" id="PF00535">
    <property type="entry name" value="Glycos_transf_2"/>
    <property type="match status" value="1"/>
</dbReference>
<protein>
    <submittedName>
        <fullName evidence="3">Glycosyltransferase</fullName>
    </submittedName>
</protein>
<dbReference type="EMBL" id="CP010945">
    <property type="protein sequence ID" value="AKV09342.1"/>
    <property type="molecule type" value="Genomic_DNA"/>
</dbReference>
<keyword evidence="3" id="KW-0808">Transferase</keyword>
<gene>
    <name evidence="3" type="ORF">B723_24275</name>
</gene>
<reference evidence="3 4" key="1">
    <citation type="journal article" date="2012" name="J. Bacteriol.">
        <title>Draft genome sequence of the cyanide-utilizing bacterium Pseudomonas fluorescens strain NCIMB 11764.</title>
        <authorList>
            <person name="Vilo C.A."/>
            <person name="Benedik M.J."/>
            <person name="Kunz D.A."/>
            <person name="Dong Q."/>
        </authorList>
    </citation>
    <scope>NUCLEOTIDE SEQUENCE [LARGE SCALE GENOMIC DNA]</scope>
    <source>
        <strain evidence="3 4">NCIMB 11764</strain>
    </source>
</reference>